<reference evidence="6" key="1">
    <citation type="journal article" date="2021" name="Nat. Microbiol.">
        <title>Cocultivation of an ultrasmall environmental parasitic bacterium with lytic ability against bacteria associated with wastewater foams.</title>
        <authorList>
            <person name="Batinovic S."/>
            <person name="Rose J.J.A."/>
            <person name="Ratcliffe J."/>
            <person name="Seviour R.J."/>
            <person name="Petrovski S."/>
        </authorList>
    </citation>
    <scope>NUCLEOTIDE SEQUENCE</scope>
    <source>
        <strain evidence="6">CON9</strain>
    </source>
</reference>
<evidence type="ECO:0000313" key="6">
    <source>
        <dbReference type="EMBL" id="QHN37008.1"/>
    </source>
</evidence>
<dbReference type="InterPro" id="IPR036388">
    <property type="entry name" value="WH-like_DNA-bd_sf"/>
</dbReference>
<accession>A0ABX6IM58</accession>
<sequence>MLPELASLRLLTEVARLGSIGAAGRAVGISQQSASERLRAMETQTGLVLVRRAHRGSALTDAGQLLVEWSKDLLDRADEIDSALDTLRRGNSRELRVHASLTTAEYLLPRWLVQFRRTHQISVSLRAVNSDDVVAAVRAGESDLGFVEGPVGADGLTAVTVGTDELILVAAPDDPWARRRTPVTPDHLAVRALTCREMGSGTLAVVRHAMARTGHTLAEPEVKLATNSSIRATVRAGGAPAFLSGRAVAADVESGALVRVPVAGLELVREFRAVFVGGSRPPAGPVRDLLDIARHS</sequence>
<organism evidence="6 7">
    <name type="scientific">Gordonia pseudamarae</name>
    <dbReference type="NCBI Taxonomy" id="2831662"/>
    <lineage>
        <taxon>Bacteria</taxon>
        <taxon>Bacillati</taxon>
        <taxon>Actinomycetota</taxon>
        <taxon>Actinomycetes</taxon>
        <taxon>Mycobacteriales</taxon>
        <taxon>Gordoniaceae</taxon>
        <taxon>Gordonia</taxon>
    </lineage>
</organism>
<evidence type="ECO:0000313" key="7">
    <source>
        <dbReference type="Proteomes" id="UP001059836"/>
    </source>
</evidence>
<dbReference type="EMBL" id="CP045809">
    <property type="protein sequence ID" value="QHN37008.1"/>
    <property type="molecule type" value="Genomic_DNA"/>
</dbReference>
<protein>
    <submittedName>
        <fullName evidence="6">LysR family transcriptional regulator</fullName>
    </submittedName>
</protein>
<dbReference type="Proteomes" id="UP001059836">
    <property type="component" value="Chromosome"/>
</dbReference>
<dbReference type="InterPro" id="IPR005119">
    <property type="entry name" value="LysR_subst-bd"/>
</dbReference>
<evidence type="ECO:0000259" key="5">
    <source>
        <dbReference type="PROSITE" id="PS50931"/>
    </source>
</evidence>
<evidence type="ECO:0000256" key="3">
    <source>
        <dbReference type="ARBA" id="ARBA00023125"/>
    </source>
</evidence>
<dbReference type="InterPro" id="IPR000847">
    <property type="entry name" value="LysR_HTH_N"/>
</dbReference>
<dbReference type="RefSeq" id="WP_213245275.1">
    <property type="nucleotide sequence ID" value="NZ_CP045806.1"/>
</dbReference>
<evidence type="ECO:0000256" key="4">
    <source>
        <dbReference type="ARBA" id="ARBA00023163"/>
    </source>
</evidence>
<feature type="domain" description="HTH lysR-type" evidence="5">
    <location>
        <begin position="3"/>
        <end position="60"/>
    </location>
</feature>
<dbReference type="PANTHER" id="PTHR30126">
    <property type="entry name" value="HTH-TYPE TRANSCRIPTIONAL REGULATOR"/>
    <property type="match status" value="1"/>
</dbReference>
<dbReference type="SUPFAM" id="SSF53850">
    <property type="entry name" value="Periplasmic binding protein-like II"/>
    <property type="match status" value="1"/>
</dbReference>
<dbReference type="PANTHER" id="PTHR30126:SF39">
    <property type="entry name" value="HTH-TYPE TRANSCRIPTIONAL REGULATOR CYSL"/>
    <property type="match status" value="1"/>
</dbReference>
<dbReference type="Gene3D" id="1.10.10.10">
    <property type="entry name" value="Winged helix-like DNA-binding domain superfamily/Winged helix DNA-binding domain"/>
    <property type="match status" value="1"/>
</dbReference>
<evidence type="ECO:0000256" key="1">
    <source>
        <dbReference type="ARBA" id="ARBA00009437"/>
    </source>
</evidence>
<gene>
    <name evidence="6" type="ORF">GII31_21010</name>
</gene>
<proteinExistence type="inferred from homology"/>
<keyword evidence="4" id="KW-0804">Transcription</keyword>
<dbReference type="Gene3D" id="3.40.190.10">
    <property type="entry name" value="Periplasmic binding protein-like II"/>
    <property type="match status" value="2"/>
</dbReference>
<dbReference type="SUPFAM" id="SSF46785">
    <property type="entry name" value="Winged helix' DNA-binding domain"/>
    <property type="match status" value="1"/>
</dbReference>
<dbReference type="Pfam" id="PF03466">
    <property type="entry name" value="LysR_substrate"/>
    <property type="match status" value="1"/>
</dbReference>
<keyword evidence="7" id="KW-1185">Reference proteome</keyword>
<dbReference type="Pfam" id="PF00126">
    <property type="entry name" value="HTH_1"/>
    <property type="match status" value="1"/>
</dbReference>
<keyword evidence="2" id="KW-0805">Transcription regulation</keyword>
<name>A0ABX6IM58_9ACTN</name>
<dbReference type="InterPro" id="IPR036390">
    <property type="entry name" value="WH_DNA-bd_sf"/>
</dbReference>
<dbReference type="PROSITE" id="PS50931">
    <property type="entry name" value="HTH_LYSR"/>
    <property type="match status" value="1"/>
</dbReference>
<evidence type="ECO:0000256" key="2">
    <source>
        <dbReference type="ARBA" id="ARBA00023015"/>
    </source>
</evidence>
<comment type="similarity">
    <text evidence="1">Belongs to the LysR transcriptional regulatory family.</text>
</comment>
<keyword evidence="3" id="KW-0238">DNA-binding</keyword>